<dbReference type="EMBL" id="LGTW01000007">
    <property type="protein sequence ID" value="KWX23694.1"/>
    <property type="molecule type" value="Genomic_DNA"/>
</dbReference>
<feature type="transmembrane region" description="Helical" evidence="2">
    <location>
        <begin position="27"/>
        <end position="43"/>
    </location>
</feature>
<evidence type="ECO:0000256" key="1">
    <source>
        <dbReference type="SAM" id="MobiDB-lite"/>
    </source>
</evidence>
<sequence>MTEPVTEQRREPGERPGPRPEDVDTGFWLWAVALPLLVIGYLLDVVTGARGDQRLLLIVFSVMFMVVLASIVGAFLVLLRQGYRWARTLLTSGGAVSVVHAVSSLLSGDRPAAVAVAYAVTAIVGSVLIVGGIYLLHRKDANGYFTR</sequence>
<evidence type="ECO:0000313" key="4">
    <source>
        <dbReference type="Proteomes" id="UP000070612"/>
    </source>
</evidence>
<dbReference type="AlphaFoldDB" id="A0A132PN48"/>
<keyword evidence="4" id="KW-1185">Reference proteome</keyword>
<reference evidence="3 4" key="1">
    <citation type="submission" date="2015-07" db="EMBL/GenBank/DDBJ databases">
        <title>A draft genome sequence of Mycobacterium wolinskyi.</title>
        <authorList>
            <person name="de Man T.J."/>
            <person name="Perry K.A."/>
            <person name="Coulliette A.D."/>
            <person name="Jensen B."/>
            <person name="Toney N.C."/>
            <person name="Limbago B.M."/>
            <person name="Noble-Wang J."/>
        </authorList>
    </citation>
    <scope>NUCLEOTIDE SEQUENCE [LARGE SCALE GENOMIC DNA]</scope>
    <source>
        <strain evidence="3 4">CDC_01</strain>
    </source>
</reference>
<comment type="caution">
    <text evidence="3">The sequence shown here is derived from an EMBL/GenBank/DDBJ whole genome shotgun (WGS) entry which is preliminary data.</text>
</comment>
<evidence type="ECO:0000256" key="2">
    <source>
        <dbReference type="SAM" id="Phobius"/>
    </source>
</evidence>
<feature type="region of interest" description="Disordered" evidence="1">
    <location>
        <begin position="1"/>
        <end position="21"/>
    </location>
</feature>
<dbReference type="RefSeq" id="WP_067849153.1">
    <property type="nucleotide sequence ID" value="NZ_JBJZOV010000002.1"/>
</dbReference>
<feature type="transmembrane region" description="Helical" evidence="2">
    <location>
        <begin position="55"/>
        <end position="79"/>
    </location>
</feature>
<dbReference type="STRING" id="59750.AWC31_03235"/>
<dbReference type="Proteomes" id="UP000070612">
    <property type="component" value="Unassembled WGS sequence"/>
</dbReference>
<keyword evidence="2" id="KW-0812">Transmembrane</keyword>
<protein>
    <submittedName>
        <fullName evidence="3">Membrane protein</fullName>
    </submittedName>
</protein>
<gene>
    <name evidence="3" type="ORF">AFM11_12950</name>
</gene>
<dbReference type="PATRIC" id="fig|59750.3.peg.6682"/>
<evidence type="ECO:0000313" key="3">
    <source>
        <dbReference type="EMBL" id="KWX23694.1"/>
    </source>
</evidence>
<organism evidence="3 4">
    <name type="scientific">Mycolicibacterium wolinskyi</name>
    <dbReference type="NCBI Taxonomy" id="59750"/>
    <lineage>
        <taxon>Bacteria</taxon>
        <taxon>Bacillati</taxon>
        <taxon>Actinomycetota</taxon>
        <taxon>Actinomycetes</taxon>
        <taxon>Mycobacteriales</taxon>
        <taxon>Mycobacteriaceae</taxon>
        <taxon>Mycolicibacterium</taxon>
    </lineage>
</organism>
<keyword evidence="2" id="KW-0472">Membrane</keyword>
<accession>A0A132PN48</accession>
<name>A0A132PN48_9MYCO</name>
<keyword evidence="2" id="KW-1133">Transmembrane helix</keyword>
<proteinExistence type="predicted"/>
<feature type="transmembrane region" description="Helical" evidence="2">
    <location>
        <begin position="113"/>
        <end position="137"/>
    </location>
</feature>